<dbReference type="PANTHER" id="PTHR35813:SF1">
    <property type="entry name" value="INNER MEMBRANE PROTEIN YBAN"/>
    <property type="match status" value="1"/>
</dbReference>
<dbReference type="RefSeq" id="WP_194114899.1">
    <property type="nucleotide sequence ID" value="NZ_JADFUA010000001.1"/>
</dbReference>
<keyword evidence="1" id="KW-0812">Transmembrane</keyword>
<protein>
    <submittedName>
        <fullName evidence="2">YbaN family protein</fullName>
    </submittedName>
</protein>
<dbReference type="AlphaFoldDB" id="A0A8J7FG26"/>
<reference evidence="2 3" key="1">
    <citation type="submission" date="2020-10" db="EMBL/GenBank/DDBJ databases">
        <title>The genome sequence of Chitinilyticum litopenaei 4Y14.</title>
        <authorList>
            <person name="Liu Y."/>
        </authorList>
    </citation>
    <scope>NUCLEOTIDE SEQUENCE [LARGE SCALE GENOMIC DNA]</scope>
    <source>
        <strain evidence="2 3">4Y14</strain>
    </source>
</reference>
<dbReference type="EMBL" id="JADFUA010000001">
    <property type="protein sequence ID" value="MBE9608410.1"/>
    <property type="molecule type" value="Genomic_DNA"/>
</dbReference>
<feature type="transmembrane region" description="Helical" evidence="1">
    <location>
        <begin position="84"/>
        <end position="103"/>
    </location>
</feature>
<keyword evidence="1" id="KW-0472">Membrane</keyword>
<dbReference type="GO" id="GO:0005886">
    <property type="term" value="C:plasma membrane"/>
    <property type="evidence" value="ECO:0007669"/>
    <property type="project" value="TreeGrafter"/>
</dbReference>
<evidence type="ECO:0000313" key="2">
    <source>
        <dbReference type="EMBL" id="MBE9608410.1"/>
    </source>
</evidence>
<sequence length="155" mass="16897">MPLPAARQLSRPLRYALLALGHACFALGVIGAFLPVMPTTVFWIIAAWAFGHASPALQARLFALPGAGPHLQAWLLRGEISRKGKAWASFGMALGWLLCGLLTHWKLPVVTLVGLTLAGVVIWLWRKPEPAADSLRTDSCPEIQCPVFRDSSQDY</sequence>
<dbReference type="PANTHER" id="PTHR35813">
    <property type="entry name" value="INNER MEMBRANE PROTEIN YBAN"/>
    <property type="match status" value="1"/>
</dbReference>
<comment type="caution">
    <text evidence="2">The sequence shown here is derived from an EMBL/GenBank/DDBJ whole genome shotgun (WGS) entry which is preliminary data.</text>
</comment>
<feature type="transmembrane region" description="Helical" evidence="1">
    <location>
        <begin position="109"/>
        <end position="126"/>
    </location>
</feature>
<keyword evidence="1" id="KW-1133">Transmembrane helix</keyword>
<dbReference type="Proteomes" id="UP000604481">
    <property type="component" value="Unassembled WGS sequence"/>
</dbReference>
<accession>A0A8J7FG26</accession>
<evidence type="ECO:0000256" key="1">
    <source>
        <dbReference type="SAM" id="Phobius"/>
    </source>
</evidence>
<gene>
    <name evidence="2" type="ORF">INR99_03525</name>
</gene>
<proteinExistence type="predicted"/>
<dbReference type="InterPro" id="IPR007401">
    <property type="entry name" value="DUF454"/>
</dbReference>
<organism evidence="2 3">
    <name type="scientific">Chitinilyticum piscinae</name>
    <dbReference type="NCBI Taxonomy" id="2866724"/>
    <lineage>
        <taxon>Bacteria</taxon>
        <taxon>Pseudomonadati</taxon>
        <taxon>Pseudomonadota</taxon>
        <taxon>Betaproteobacteria</taxon>
        <taxon>Neisseriales</taxon>
        <taxon>Chitinibacteraceae</taxon>
        <taxon>Chitinilyticum</taxon>
    </lineage>
</organism>
<feature type="transmembrane region" description="Helical" evidence="1">
    <location>
        <begin position="12"/>
        <end position="34"/>
    </location>
</feature>
<evidence type="ECO:0000313" key="3">
    <source>
        <dbReference type="Proteomes" id="UP000604481"/>
    </source>
</evidence>
<name>A0A8J7FG26_9NEIS</name>
<dbReference type="Pfam" id="PF04304">
    <property type="entry name" value="DUF454"/>
    <property type="match status" value="1"/>
</dbReference>
<keyword evidence="3" id="KW-1185">Reference proteome</keyword>